<dbReference type="InterPro" id="IPR003781">
    <property type="entry name" value="CoA-bd"/>
</dbReference>
<accession>A0A381VL52</accession>
<feature type="domain" description="CoA-binding" evidence="1">
    <location>
        <begin position="2"/>
        <end position="91"/>
    </location>
</feature>
<evidence type="ECO:0000259" key="1">
    <source>
        <dbReference type="SMART" id="SM00881"/>
    </source>
</evidence>
<name>A0A381VL52_9ZZZZ</name>
<dbReference type="Gene3D" id="3.30.360.10">
    <property type="entry name" value="Dihydrodipicolinate Reductase, domain 2"/>
    <property type="match status" value="1"/>
</dbReference>
<dbReference type="SMART" id="SM00881">
    <property type="entry name" value="CoA_binding"/>
    <property type="match status" value="1"/>
</dbReference>
<proteinExistence type="predicted"/>
<dbReference type="InterPro" id="IPR051450">
    <property type="entry name" value="Gfo/Idh/MocA_Oxidoreductases"/>
</dbReference>
<protein>
    <recommendedName>
        <fullName evidence="1">CoA-binding domain-containing protein</fullName>
    </recommendedName>
</protein>
<dbReference type="InterPro" id="IPR036291">
    <property type="entry name" value="NAD(P)-bd_dom_sf"/>
</dbReference>
<organism evidence="2">
    <name type="scientific">marine metagenome</name>
    <dbReference type="NCBI Taxonomy" id="408172"/>
    <lineage>
        <taxon>unclassified sequences</taxon>
        <taxon>metagenomes</taxon>
        <taxon>ecological metagenomes</taxon>
    </lineage>
</organism>
<gene>
    <name evidence="2" type="ORF">METZ01_LOCUS93251</name>
</gene>
<dbReference type="PANTHER" id="PTHR43377">
    <property type="entry name" value="BILIVERDIN REDUCTASE A"/>
    <property type="match status" value="1"/>
</dbReference>
<dbReference type="EMBL" id="UINC01008991">
    <property type="protein sequence ID" value="SVA40397.1"/>
    <property type="molecule type" value="Genomic_DNA"/>
</dbReference>
<dbReference type="InterPro" id="IPR000683">
    <property type="entry name" value="Gfo/Idh/MocA-like_OxRdtase_N"/>
</dbReference>
<dbReference type="GO" id="GO:0000166">
    <property type="term" value="F:nucleotide binding"/>
    <property type="evidence" value="ECO:0007669"/>
    <property type="project" value="InterPro"/>
</dbReference>
<dbReference type="SUPFAM" id="SSF55347">
    <property type="entry name" value="Glyceraldehyde-3-phosphate dehydrogenase-like, C-terminal domain"/>
    <property type="match status" value="1"/>
</dbReference>
<dbReference type="Gene3D" id="3.40.50.720">
    <property type="entry name" value="NAD(P)-binding Rossmann-like Domain"/>
    <property type="match status" value="1"/>
</dbReference>
<dbReference type="Pfam" id="PF22725">
    <property type="entry name" value="GFO_IDH_MocA_C3"/>
    <property type="match status" value="1"/>
</dbReference>
<evidence type="ECO:0000313" key="2">
    <source>
        <dbReference type="EMBL" id="SVA40397.1"/>
    </source>
</evidence>
<dbReference type="InterPro" id="IPR055170">
    <property type="entry name" value="GFO_IDH_MocA-like_dom"/>
</dbReference>
<dbReference type="PANTHER" id="PTHR43377:SF1">
    <property type="entry name" value="BILIVERDIN REDUCTASE A"/>
    <property type="match status" value="1"/>
</dbReference>
<sequence length="329" mass="36963">MKKNKPVVGVIGVGHLGEHHVKHYRLLKDTNLAGLYDIDSKKANTVANKYKSISFKNLSDLLTVCDAVSVVTPTETHRDVAEQAIKKGCHVFIEKPITKTVEDADYLLKLADKKNVLIQVGHIERLNPALRALQAYKISPKFVEIQRLAPYTERGTDVPVVLDLMIHDIDILLSIVRSPIKNIRATGVSILTDSVDIAHARIRFENGTIASIVASRISQNKVRKIKFFQKNLYATIDLLLKLTEVYQVIDKSEVSSDALKTAQFKYNGDKKFITYEKPSIDEMDVLQLELQNFIRSSIGKEIPIIDGYAGRTALDLAIKIHDMIIQDIH</sequence>
<reference evidence="2" key="1">
    <citation type="submission" date="2018-05" db="EMBL/GenBank/DDBJ databases">
        <authorList>
            <person name="Lanie J.A."/>
            <person name="Ng W.-L."/>
            <person name="Kazmierczak K.M."/>
            <person name="Andrzejewski T.M."/>
            <person name="Davidsen T.M."/>
            <person name="Wayne K.J."/>
            <person name="Tettelin H."/>
            <person name="Glass J.I."/>
            <person name="Rusch D."/>
            <person name="Podicherti R."/>
            <person name="Tsui H.-C.T."/>
            <person name="Winkler M.E."/>
        </authorList>
    </citation>
    <scope>NUCLEOTIDE SEQUENCE</scope>
</reference>
<dbReference type="Pfam" id="PF01408">
    <property type="entry name" value="GFO_IDH_MocA"/>
    <property type="match status" value="1"/>
</dbReference>
<dbReference type="SUPFAM" id="SSF51735">
    <property type="entry name" value="NAD(P)-binding Rossmann-fold domains"/>
    <property type="match status" value="1"/>
</dbReference>
<dbReference type="AlphaFoldDB" id="A0A381VL52"/>